<sequence length="129" mass="14129">MFLKNILLPLFVGIQGRGCLGKEVEQDFAIDRGTNITLPCEGPLDLPNVIWIHSGNRTHHEILKDGSLFVRSVSPEDGGGTSAPWRTRLRSSRDTTSLSDVVRRRTAPPARALALIYGAARRDAVAVIK</sequence>
<dbReference type="Gene3D" id="2.60.40.10">
    <property type="entry name" value="Immunoglobulins"/>
    <property type="match status" value="1"/>
</dbReference>
<evidence type="ECO:0000313" key="4">
    <source>
        <dbReference type="Proteomes" id="UP000299102"/>
    </source>
</evidence>
<evidence type="ECO:0008006" key="5">
    <source>
        <dbReference type="Google" id="ProtNLM"/>
    </source>
</evidence>
<organism evidence="3 4">
    <name type="scientific">Eumeta variegata</name>
    <name type="common">Bagworm moth</name>
    <name type="synonym">Eumeta japonica</name>
    <dbReference type="NCBI Taxonomy" id="151549"/>
    <lineage>
        <taxon>Eukaryota</taxon>
        <taxon>Metazoa</taxon>
        <taxon>Ecdysozoa</taxon>
        <taxon>Arthropoda</taxon>
        <taxon>Hexapoda</taxon>
        <taxon>Insecta</taxon>
        <taxon>Pterygota</taxon>
        <taxon>Neoptera</taxon>
        <taxon>Endopterygota</taxon>
        <taxon>Lepidoptera</taxon>
        <taxon>Glossata</taxon>
        <taxon>Ditrysia</taxon>
        <taxon>Tineoidea</taxon>
        <taxon>Psychidae</taxon>
        <taxon>Oiketicinae</taxon>
        <taxon>Eumeta</taxon>
    </lineage>
</organism>
<feature type="signal peptide" evidence="2">
    <location>
        <begin position="1"/>
        <end position="21"/>
    </location>
</feature>
<comment type="caution">
    <text evidence="3">The sequence shown here is derived from an EMBL/GenBank/DDBJ whole genome shotgun (WGS) entry which is preliminary data.</text>
</comment>
<protein>
    <recommendedName>
        <fullName evidence="5">Ig-like domain-containing protein</fullName>
    </recommendedName>
</protein>
<dbReference type="Proteomes" id="UP000299102">
    <property type="component" value="Unassembled WGS sequence"/>
</dbReference>
<reference evidence="3 4" key="1">
    <citation type="journal article" date="2019" name="Commun. Biol.">
        <title>The bagworm genome reveals a unique fibroin gene that provides high tensile strength.</title>
        <authorList>
            <person name="Kono N."/>
            <person name="Nakamura H."/>
            <person name="Ohtoshi R."/>
            <person name="Tomita M."/>
            <person name="Numata K."/>
            <person name="Arakawa K."/>
        </authorList>
    </citation>
    <scope>NUCLEOTIDE SEQUENCE [LARGE SCALE GENOMIC DNA]</scope>
</reference>
<feature type="chain" id="PRO_5020040414" description="Ig-like domain-containing protein" evidence="2">
    <location>
        <begin position="22"/>
        <end position="129"/>
    </location>
</feature>
<dbReference type="SUPFAM" id="SSF48726">
    <property type="entry name" value="Immunoglobulin"/>
    <property type="match status" value="1"/>
</dbReference>
<dbReference type="OrthoDB" id="6266590at2759"/>
<evidence type="ECO:0000313" key="3">
    <source>
        <dbReference type="EMBL" id="GBP59560.1"/>
    </source>
</evidence>
<proteinExistence type="predicted"/>
<gene>
    <name evidence="3" type="ORF">EVAR_83279_1</name>
</gene>
<feature type="region of interest" description="Disordered" evidence="1">
    <location>
        <begin position="75"/>
        <end position="99"/>
    </location>
</feature>
<accession>A0A4C1X943</accession>
<dbReference type="InterPro" id="IPR013783">
    <property type="entry name" value="Ig-like_fold"/>
</dbReference>
<keyword evidence="2" id="KW-0732">Signal</keyword>
<evidence type="ECO:0000256" key="1">
    <source>
        <dbReference type="SAM" id="MobiDB-lite"/>
    </source>
</evidence>
<dbReference type="EMBL" id="BGZK01000764">
    <property type="protein sequence ID" value="GBP59560.1"/>
    <property type="molecule type" value="Genomic_DNA"/>
</dbReference>
<keyword evidence="4" id="KW-1185">Reference proteome</keyword>
<dbReference type="AlphaFoldDB" id="A0A4C1X943"/>
<evidence type="ECO:0000256" key="2">
    <source>
        <dbReference type="SAM" id="SignalP"/>
    </source>
</evidence>
<dbReference type="InterPro" id="IPR036179">
    <property type="entry name" value="Ig-like_dom_sf"/>
</dbReference>
<name>A0A4C1X943_EUMVA</name>